<evidence type="ECO:0000256" key="4">
    <source>
        <dbReference type="ARBA" id="ARBA00023180"/>
    </source>
</evidence>
<evidence type="ECO:0000313" key="7">
    <source>
        <dbReference type="EMBL" id="KAF6159280.1"/>
    </source>
</evidence>
<comment type="subcellular location">
    <subcellularLocation>
        <location evidence="1">Golgi apparatus membrane</location>
        <topology evidence="1">Single-pass type II membrane protein</topology>
    </subcellularLocation>
</comment>
<dbReference type="GO" id="GO:0000139">
    <property type="term" value="C:Golgi membrane"/>
    <property type="evidence" value="ECO:0007669"/>
    <property type="project" value="UniProtKB-SubCell"/>
</dbReference>
<evidence type="ECO:0000256" key="2">
    <source>
        <dbReference type="ARBA" id="ARBA00022676"/>
    </source>
</evidence>
<dbReference type="PANTHER" id="PTHR20961:SF5">
    <property type="entry name" value="GLYCOSYLTRANSFERASE-RELATED"/>
    <property type="match status" value="1"/>
</dbReference>
<dbReference type="InterPro" id="IPR049625">
    <property type="entry name" value="Glyco_transf_61_cat"/>
</dbReference>
<dbReference type="InterPro" id="IPR007657">
    <property type="entry name" value="Glycosyltransferase_61"/>
</dbReference>
<dbReference type="PANTHER" id="PTHR20961">
    <property type="entry name" value="GLYCOSYLTRANSFERASE"/>
    <property type="match status" value="1"/>
</dbReference>
<dbReference type="EMBL" id="JACGCM010001193">
    <property type="protein sequence ID" value="KAF6159280.1"/>
    <property type="molecule type" value="Genomic_DNA"/>
</dbReference>
<evidence type="ECO:0000313" key="8">
    <source>
        <dbReference type="Proteomes" id="UP000541444"/>
    </source>
</evidence>
<sequence>MEYNSIFARSFGQYERKKFGYGAFLGCWIIALSFFAMFKPSIHLLPICKPFHHVTLLVHLRFCTSVGFVNCEVIRSEKKPEFRYVCSLWQPRSDFCEIYGDIRIYGNSSKVFFVKPQMGTTAGNESWRIRPYARKEDQTAMSTVQEFSVQPLAGREEDPLCTLNHSIPSIVFSTGGYAGNHFHDFSDLLIPLFITAREFNGEVQFLVTNARKFWIEKYKLILKQLSNYEIIDIDRDNGIHCFPKMIIGLKYHKDFGIDPTKSRNGYSAEDFKKFLRNSFKLKRAIATIGDRRRNKKPRLLIISRKKTRAFANIGEIVKMAKSLGYKVKVADPSLNMSSMARMVNFCDVMMGVHGAGLTNLVFLPTNAILIQIVPVGLQWLSTHYFREPSLDMNIRYSEYKIKEEESTLIEEYPLDHAVFRDPSSFQTQGWDVFESIFLKKQNVKLDVGRFRETLIEALKVLHD</sequence>
<protein>
    <recommendedName>
        <fullName evidence="6">Glycosyltransferase 61 catalytic domain-containing protein</fullName>
    </recommendedName>
</protein>
<dbReference type="Pfam" id="PF04577">
    <property type="entry name" value="Glyco_transf_61"/>
    <property type="match status" value="1"/>
</dbReference>
<evidence type="ECO:0000256" key="5">
    <source>
        <dbReference type="SAM" id="Phobius"/>
    </source>
</evidence>
<name>A0A7J7MWY3_9MAGN</name>
<evidence type="ECO:0000259" key="6">
    <source>
        <dbReference type="Pfam" id="PF04577"/>
    </source>
</evidence>
<keyword evidence="8" id="KW-1185">Reference proteome</keyword>
<dbReference type="GO" id="GO:0016763">
    <property type="term" value="F:pentosyltransferase activity"/>
    <property type="evidence" value="ECO:0007669"/>
    <property type="project" value="UniProtKB-ARBA"/>
</dbReference>
<dbReference type="AlphaFoldDB" id="A0A7J7MWY3"/>
<accession>A0A7J7MWY3</accession>
<gene>
    <name evidence="7" type="ORF">GIB67_032051</name>
</gene>
<evidence type="ECO:0000256" key="3">
    <source>
        <dbReference type="ARBA" id="ARBA00022679"/>
    </source>
</evidence>
<keyword evidence="5" id="KW-0812">Transmembrane</keyword>
<organism evidence="7 8">
    <name type="scientific">Kingdonia uniflora</name>
    <dbReference type="NCBI Taxonomy" id="39325"/>
    <lineage>
        <taxon>Eukaryota</taxon>
        <taxon>Viridiplantae</taxon>
        <taxon>Streptophyta</taxon>
        <taxon>Embryophyta</taxon>
        <taxon>Tracheophyta</taxon>
        <taxon>Spermatophyta</taxon>
        <taxon>Magnoliopsida</taxon>
        <taxon>Ranunculales</taxon>
        <taxon>Circaeasteraceae</taxon>
        <taxon>Kingdonia</taxon>
    </lineage>
</organism>
<keyword evidence="2" id="KW-0328">Glycosyltransferase</keyword>
<keyword evidence="5" id="KW-0472">Membrane</keyword>
<evidence type="ECO:0000256" key="1">
    <source>
        <dbReference type="ARBA" id="ARBA00004323"/>
    </source>
</evidence>
<keyword evidence="3" id="KW-0808">Transferase</keyword>
<comment type="caution">
    <text evidence="7">The sequence shown here is derived from an EMBL/GenBank/DDBJ whole genome shotgun (WGS) entry which is preliminary data.</text>
</comment>
<dbReference type="Proteomes" id="UP000541444">
    <property type="component" value="Unassembled WGS sequence"/>
</dbReference>
<reference evidence="7 8" key="1">
    <citation type="journal article" date="2020" name="IScience">
        <title>Genome Sequencing of the Endangered Kingdonia uniflora (Circaeasteraceae, Ranunculales) Reveals Potential Mechanisms of Evolutionary Specialization.</title>
        <authorList>
            <person name="Sun Y."/>
            <person name="Deng T."/>
            <person name="Zhang A."/>
            <person name="Moore M.J."/>
            <person name="Landis J.B."/>
            <person name="Lin N."/>
            <person name="Zhang H."/>
            <person name="Zhang X."/>
            <person name="Huang J."/>
            <person name="Zhang X."/>
            <person name="Sun H."/>
            <person name="Wang H."/>
        </authorList>
    </citation>
    <scope>NUCLEOTIDE SEQUENCE [LARGE SCALE GENOMIC DNA]</scope>
    <source>
        <strain evidence="7">TB1705</strain>
        <tissue evidence="7">Leaf</tissue>
    </source>
</reference>
<keyword evidence="4" id="KW-0325">Glycoprotein</keyword>
<keyword evidence="5" id="KW-1133">Transmembrane helix</keyword>
<feature type="domain" description="Glycosyltransferase 61 catalytic" evidence="6">
    <location>
        <begin position="263"/>
        <end position="369"/>
    </location>
</feature>
<proteinExistence type="predicted"/>
<feature type="transmembrane region" description="Helical" evidence="5">
    <location>
        <begin position="21"/>
        <end position="38"/>
    </location>
</feature>
<dbReference type="OrthoDB" id="529273at2759"/>